<evidence type="ECO:0000313" key="2">
    <source>
        <dbReference type="Proteomes" id="UP000046393"/>
    </source>
</evidence>
<dbReference type="Proteomes" id="UP000046393">
    <property type="component" value="Unplaced"/>
</dbReference>
<keyword evidence="1" id="KW-0812">Transmembrane</keyword>
<dbReference type="AlphaFoldDB" id="A0A0N5ATF5"/>
<evidence type="ECO:0000256" key="1">
    <source>
        <dbReference type="SAM" id="Phobius"/>
    </source>
</evidence>
<name>A0A0N5ATF5_9BILA</name>
<dbReference type="STRING" id="451379.A0A0N5ATF5"/>
<reference evidence="3" key="1">
    <citation type="submission" date="2017-02" db="UniProtKB">
        <authorList>
            <consortium name="WormBaseParasite"/>
        </authorList>
    </citation>
    <scope>IDENTIFICATION</scope>
</reference>
<keyword evidence="2" id="KW-1185">Reference proteome</keyword>
<protein>
    <submittedName>
        <fullName evidence="3">MSC domain-containing protein</fullName>
    </submittedName>
</protein>
<organism evidence="2 3">
    <name type="scientific">Syphacia muris</name>
    <dbReference type="NCBI Taxonomy" id="451379"/>
    <lineage>
        <taxon>Eukaryota</taxon>
        <taxon>Metazoa</taxon>
        <taxon>Ecdysozoa</taxon>
        <taxon>Nematoda</taxon>
        <taxon>Chromadorea</taxon>
        <taxon>Rhabditida</taxon>
        <taxon>Spirurina</taxon>
        <taxon>Oxyuridomorpha</taxon>
        <taxon>Oxyuroidea</taxon>
        <taxon>Oxyuridae</taxon>
        <taxon>Syphacia</taxon>
    </lineage>
</organism>
<dbReference type="Gene3D" id="1.10.287.70">
    <property type="match status" value="1"/>
</dbReference>
<feature type="transmembrane region" description="Helical" evidence="1">
    <location>
        <begin position="82"/>
        <end position="107"/>
    </location>
</feature>
<keyword evidence="1" id="KW-0472">Membrane</keyword>
<proteinExistence type="predicted"/>
<sequence length="241" mass="27472">MGSAGVGRTFQLVQRQAALAFSDWSTLNQLGWSNNVSAVIADRIGKEKWNEYRQKKAVQVPSVVSPSNLRTRRQRLFKLLKILLPHIGLNVLLLSYITFGALVFIWLEADSELHSRKMKLRKVLELYELIIDEASSLCHSDFNITQSRELVERNLRPILVNLSWAHEIDDRFATDEQLWTSEEKEMVPRWSFAAAVLYALTVITSTGILLVHIHVAYLKAFSAVLAQTSCTQITLSLFIHH</sequence>
<dbReference type="WBParaSite" id="SMUV_0000811101-mRNA-1">
    <property type="protein sequence ID" value="SMUV_0000811101-mRNA-1"/>
    <property type="gene ID" value="SMUV_0000811101"/>
</dbReference>
<evidence type="ECO:0000313" key="3">
    <source>
        <dbReference type="WBParaSite" id="SMUV_0000811101-mRNA-1"/>
    </source>
</evidence>
<accession>A0A0N5ATF5</accession>
<feature type="transmembrane region" description="Helical" evidence="1">
    <location>
        <begin position="190"/>
        <end position="211"/>
    </location>
</feature>
<keyword evidence="1" id="KW-1133">Transmembrane helix</keyword>
<dbReference type="SUPFAM" id="SSF81324">
    <property type="entry name" value="Voltage-gated potassium channels"/>
    <property type="match status" value="1"/>
</dbReference>